<dbReference type="Gene3D" id="3.60.10.10">
    <property type="entry name" value="Endonuclease/exonuclease/phosphatase"/>
    <property type="match status" value="1"/>
</dbReference>
<evidence type="ECO:0000313" key="1">
    <source>
        <dbReference type="EMBL" id="CAH0563061.1"/>
    </source>
</evidence>
<sequence length="188" mass="21787">MKANCEIWGVNIVCIQEPYWKCEAWKGWIVMNEGKDAKVRIWVKEGLKVIERTEYKSNNTVGYIKGEGKNEFLLVNIYDEPGGKRNNRLETIMQQIDNDIKKKPICGDLNAKCVAWGGHHGGERTVIDWCGSVETRNHVWYECDRLDRREARERLRRDEGGLRVVLRDNNGVKKGDTEKINQFAYGTI</sequence>
<dbReference type="OrthoDB" id="6781687at2759"/>
<evidence type="ECO:0008006" key="3">
    <source>
        <dbReference type="Google" id="ProtNLM"/>
    </source>
</evidence>
<dbReference type="EMBL" id="OV121139">
    <property type="protein sequence ID" value="CAH0563061.1"/>
    <property type="molecule type" value="Genomic_DNA"/>
</dbReference>
<organism evidence="1 2">
    <name type="scientific">Brassicogethes aeneus</name>
    <name type="common">Rape pollen beetle</name>
    <name type="synonym">Meligethes aeneus</name>
    <dbReference type="NCBI Taxonomy" id="1431903"/>
    <lineage>
        <taxon>Eukaryota</taxon>
        <taxon>Metazoa</taxon>
        <taxon>Ecdysozoa</taxon>
        <taxon>Arthropoda</taxon>
        <taxon>Hexapoda</taxon>
        <taxon>Insecta</taxon>
        <taxon>Pterygota</taxon>
        <taxon>Neoptera</taxon>
        <taxon>Endopterygota</taxon>
        <taxon>Coleoptera</taxon>
        <taxon>Polyphaga</taxon>
        <taxon>Cucujiformia</taxon>
        <taxon>Nitidulidae</taxon>
        <taxon>Meligethinae</taxon>
        <taxon>Brassicogethes</taxon>
    </lineage>
</organism>
<dbReference type="AlphaFoldDB" id="A0A9P0BJ64"/>
<proteinExistence type="predicted"/>
<dbReference type="Proteomes" id="UP001154078">
    <property type="component" value="Chromosome 8"/>
</dbReference>
<accession>A0A9P0BJ64</accession>
<dbReference type="InterPro" id="IPR036691">
    <property type="entry name" value="Endo/exonu/phosph_ase_sf"/>
</dbReference>
<name>A0A9P0BJ64_BRAAE</name>
<keyword evidence="2" id="KW-1185">Reference proteome</keyword>
<gene>
    <name evidence="1" type="ORF">MELIAE_LOCUS12049</name>
</gene>
<evidence type="ECO:0000313" key="2">
    <source>
        <dbReference type="Proteomes" id="UP001154078"/>
    </source>
</evidence>
<reference evidence="1" key="1">
    <citation type="submission" date="2021-12" db="EMBL/GenBank/DDBJ databases">
        <authorList>
            <person name="King R."/>
        </authorList>
    </citation>
    <scope>NUCLEOTIDE SEQUENCE</scope>
</reference>
<protein>
    <recommendedName>
        <fullName evidence="3">Endonuclease/exonuclease/phosphatase domain-containing protein</fullName>
    </recommendedName>
</protein>
<dbReference type="SUPFAM" id="SSF56219">
    <property type="entry name" value="DNase I-like"/>
    <property type="match status" value="1"/>
</dbReference>